<reference evidence="1" key="1">
    <citation type="submission" date="2020-02" db="EMBL/GenBank/DDBJ databases">
        <authorList>
            <person name="Meier V. D."/>
        </authorList>
    </citation>
    <scope>NUCLEOTIDE SEQUENCE</scope>
    <source>
        <strain evidence="1">AVDCRST_MAG57</strain>
    </source>
</reference>
<gene>
    <name evidence="1" type="ORF">AVDCRST_MAG57-2422</name>
</gene>
<protein>
    <recommendedName>
        <fullName evidence="2">Camelysin metallo-endopeptidase</fullName>
    </recommendedName>
</protein>
<evidence type="ECO:0000313" key="1">
    <source>
        <dbReference type="EMBL" id="CAA9257063.1"/>
    </source>
</evidence>
<dbReference type="InterPro" id="IPR022121">
    <property type="entry name" value="Peptidase_M73_camelysin"/>
</dbReference>
<dbReference type="EMBL" id="CADCTI010000200">
    <property type="protein sequence ID" value="CAA9257063.1"/>
    <property type="molecule type" value="Genomic_DNA"/>
</dbReference>
<name>A0A6J4IN77_9ACTN</name>
<organism evidence="1">
    <name type="scientific">uncultured Blastococcus sp</name>
    <dbReference type="NCBI Taxonomy" id="217144"/>
    <lineage>
        <taxon>Bacteria</taxon>
        <taxon>Bacillati</taxon>
        <taxon>Actinomycetota</taxon>
        <taxon>Actinomycetes</taxon>
        <taxon>Geodermatophilales</taxon>
        <taxon>Geodermatophilaceae</taxon>
        <taxon>Blastococcus</taxon>
        <taxon>environmental samples</taxon>
    </lineage>
</organism>
<dbReference type="Pfam" id="PF12389">
    <property type="entry name" value="Peptidase_M73"/>
    <property type="match status" value="1"/>
</dbReference>
<sequence>MNAKIQNIAASSTARKVVGSLGVIGAAAAVAGMGTFGSFTDSTTPVATTISSGTVSIDLAKASTLDFAAADLIPGDSVTRTFTLKNDGSSDLGTINLASAATASSILTTDVVNGLQLSVKSCAVAWTQSGNAFTCASGEKSLLASGPAVKNAPLNGPASLVAGQSDNLAISYALPLSAGNEFQGKQAAFSLTFTATQRTAPAAR</sequence>
<evidence type="ECO:0008006" key="2">
    <source>
        <dbReference type="Google" id="ProtNLM"/>
    </source>
</evidence>
<proteinExistence type="predicted"/>
<accession>A0A6J4IN77</accession>
<dbReference type="AlphaFoldDB" id="A0A6J4IN77"/>